<organism evidence="2 3">
    <name type="scientific">Diplodia seriata</name>
    <dbReference type="NCBI Taxonomy" id="420778"/>
    <lineage>
        <taxon>Eukaryota</taxon>
        <taxon>Fungi</taxon>
        <taxon>Dikarya</taxon>
        <taxon>Ascomycota</taxon>
        <taxon>Pezizomycotina</taxon>
        <taxon>Dothideomycetes</taxon>
        <taxon>Dothideomycetes incertae sedis</taxon>
        <taxon>Botryosphaeriales</taxon>
        <taxon>Botryosphaeriaceae</taxon>
        <taxon>Diplodia</taxon>
    </lineage>
</organism>
<evidence type="ECO:0000256" key="1">
    <source>
        <dbReference type="SAM" id="MobiDB-lite"/>
    </source>
</evidence>
<gene>
    <name evidence="2" type="ORF">BK809_0005222</name>
</gene>
<dbReference type="AlphaFoldDB" id="A0A1S8B9B9"/>
<sequence length="98" mass="11090">MVSDPDTLPAVLRHALMWDLKMTHRLKPLVRRSIEENRASDHLLLLRLMASFADRESMLLDASLMLRLPDSQIRGTSFASWRPTPPTSSPSRCPPLAV</sequence>
<comment type="caution">
    <text evidence="2">The sequence shown here is derived from an EMBL/GenBank/DDBJ whole genome shotgun (WGS) entry which is preliminary data.</text>
</comment>
<feature type="region of interest" description="Disordered" evidence="1">
    <location>
        <begin position="76"/>
        <end position="98"/>
    </location>
</feature>
<dbReference type="Proteomes" id="UP000190776">
    <property type="component" value="Unassembled WGS sequence"/>
</dbReference>
<protein>
    <submittedName>
        <fullName evidence="2">Uncharacterized protein</fullName>
    </submittedName>
</protein>
<reference evidence="2 3" key="1">
    <citation type="submission" date="2017-01" db="EMBL/GenBank/DDBJ databases">
        <title>Draft genome sequence of Diplodia seriata F98.1, a fungal species involved in grapevine trunk diseases.</title>
        <authorList>
            <person name="Robert-Siegwald G."/>
            <person name="Vallet J."/>
            <person name="Abou-Mansour E."/>
            <person name="Xu J."/>
            <person name="Rey P."/>
            <person name="Bertsch C."/>
            <person name="Rego C."/>
            <person name="Larignon P."/>
            <person name="Fontaine F."/>
            <person name="Lebrun M.-H."/>
        </authorList>
    </citation>
    <scope>NUCLEOTIDE SEQUENCE [LARGE SCALE GENOMIC DNA]</scope>
    <source>
        <strain evidence="2 3">F98.1</strain>
    </source>
</reference>
<feature type="compositionally biased region" description="Low complexity" evidence="1">
    <location>
        <begin position="89"/>
        <end position="98"/>
    </location>
</feature>
<proteinExistence type="predicted"/>
<evidence type="ECO:0000313" key="3">
    <source>
        <dbReference type="Proteomes" id="UP000190776"/>
    </source>
</evidence>
<evidence type="ECO:0000313" key="2">
    <source>
        <dbReference type="EMBL" id="OMP83841.1"/>
    </source>
</evidence>
<dbReference type="EMBL" id="MSZU01000111">
    <property type="protein sequence ID" value="OMP83841.1"/>
    <property type="molecule type" value="Genomic_DNA"/>
</dbReference>
<name>A0A1S8B9B9_9PEZI</name>
<accession>A0A1S8B9B9</accession>